<reference evidence="2 3" key="1">
    <citation type="journal article" date="2015" name="Genome Announc.">
        <title>Expanding the biotechnology potential of lactobacilli through comparative genomics of 213 strains and associated genera.</title>
        <authorList>
            <person name="Sun Z."/>
            <person name="Harris H.M."/>
            <person name="McCann A."/>
            <person name="Guo C."/>
            <person name="Argimon S."/>
            <person name="Zhang W."/>
            <person name="Yang X."/>
            <person name="Jeffery I.B."/>
            <person name="Cooney J.C."/>
            <person name="Kagawa T.F."/>
            <person name="Liu W."/>
            <person name="Song Y."/>
            <person name="Salvetti E."/>
            <person name="Wrobel A."/>
            <person name="Rasinkangas P."/>
            <person name="Parkhill J."/>
            <person name="Rea M.C."/>
            <person name="O'Sullivan O."/>
            <person name="Ritari J."/>
            <person name="Douillard F.P."/>
            <person name="Paul Ross R."/>
            <person name="Yang R."/>
            <person name="Briner A.E."/>
            <person name="Felis G.E."/>
            <person name="de Vos W.M."/>
            <person name="Barrangou R."/>
            <person name="Klaenhammer T.R."/>
            <person name="Caufield P.W."/>
            <person name="Cui Y."/>
            <person name="Zhang H."/>
            <person name="O'Toole P.W."/>
        </authorList>
    </citation>
    <scope>NUCLEOTIDE SEQUENCE [LARGE SCALE GENOMIC DNA]</scope>
    <source>
        <strain evidence="2 3">DSM 13343</strain>
    </source>
</reference>
<sequence length="306" mass="33780">MKLINLGKSGLLASPIALGVMRITKLDVKGATELLDRAYGAGINFFDNADIYDGGKAETLFGQALKNASFSRDDVLVQTKVGIRPGEAYDFSKEHLVEAVDASLKRLGLDYVDTLLLHRPDVLMEPDDIAEVFSDLQNAGKVRQFGVSNFNPGQVELLQQAVGQHLFANQLQLSLKHTGMIDFGFHTNMTDERATAHDDGILEYSRLHHMTIQAWSPYQYGFFEGVFIDNPKFPELNKKLHELADKYGVDVNAIAAAWILRIPGDFQVIAGTTNAARIEGIAKAGDITLTHQDWYDLYLAAGNDLP</sequence>
<dbReference type="SUPFAM" id="SSF51430">
    <property type="entry name" value="NAD(P)-linked oxidoreductase"/>
    <property type="match status" value="1"/>
</dbReference>
<feature type="domain" description="NADP-dependent oxidoreductase" evidence="1">
    <location>
        <begin position="15"/>
        <end position="294"/>
    </location>
</feature>
<organism evidence="2 3">
    <name type="scientific">Lacticaseibacillus manihotivorans DSM 13343 = JCM 12514</name>
    <dbReference type="NCBI Taxonomy" id="1423769"/>
    <lineage>
        <taxon>Bacteria</taxon>
        <taxon>Bacillati</taxon>
        <taxon>Bacillota</taxon>
        <taxon>Bacilli</taxon>
        <taxon>Lactobacillales</taxon>
        <taxon>Lactobacillaceae</taxon>
        <taxon>Lacticaseibacillus</taxon>
    </lineage>
</organism>
<name>A0A0R1QKW4_9LACO</name>
<dbReference type="AlphaFoldDB" id="A0A0R1QKW4"/>
<accession>A0A0R1QKW4</accession>
<dbReference type="OrthoDB" id="9773828at2"/>
<dbReference type="InterPro" id="IPR020471">
    <property type="entry name" value="AKR"/>
</dbReference>
<gene>
    <name evidence="2" type="ORF">FD01_GL001863</name>
</gene>
<dbReference type="GO" id="GO:0016491">
    <property type="term" value="F:oxidoreductase activity"/>
    <property type="evidence" value="ECO:0007669"/>
    <property type="project" value="InterPro"/>
</dbReference>
<dbReference type="PANTHER" id="PTHR43364">
    <property type="entry name" value="NADH-SPECIFIC METHYLGLYOXAL REDUCTASE-RELATED"/>
    <property type="match status" value="1"/>
</dbReference>
<protein>
    <submittedName>
        <fullName evidence="2">Aldo keto reductase</fullName>
    </submittedName>
</protein>
<dbReference type="PANTHER" id="PTHR43364:SF1">
    <property type="entry name" value="OXIDOREDUCTASE YDHF"/>
    <property type="match status" value="1"/>
</dbReference>
<dbReference type="GO" id="GO:0005829">
    <property type="term" value="C:cytosol"/>
    <property type="evidence" value="ECO:0007669"/>
    <property type="project" value="TreeGrafter"/>
</dbReference>
<dbReference type="Proteomes" id="UP000051790">
    <property type="component" value="Unassembled WGS sequence"/>
</dbReference>
<dbReference type="CDD" id="cd19092">
    <property type="entry name" value="AKR_BsYcsN_EcYdhF-like"/>
    <property type="match status" value="1"/>
</dbReference>
<dbReference type="PRINTS" id="PR00069">
    <property type="entry name" value="ALDKETRDTASE"/>
</dbReference>
<dbReference type="InterPro" id="IPR023210">
    <property type="entry name" value="NADP_OxRdtase_dom"/>
</dbReference>
<keyword evidence="3" id="KW-1185">Reference proteome</keyword>
<dbReference type="EMBL" id="AZEU01000222">
    <property type="protein sequence ID" value="KRL42594.1"/>
    <property type="molecule type" value="Genomic_DNA"/>
</dbReference>
<evidence type="ECO:0000313" key="2">
    <source>
        <dbReference type="EMBL" id="KRL42594.1"/>
    </source>
</evidence>
<dbReference type="Gene3D" id="3.20.20.100">
    <property type="entry name" value="NADP-dependent oxidoreductase domain"/>
    <property type="match status" value="1"/>
</dbReference>
<dbReference type="Pfam" id="PF00248">
    <property type="entry name" value="Aldo_ket_red"/>
    <property type="match status" value="1"/>
</dbReference>
<dbReference type="PATRIC" id="fig|1423769.4.peg.1998"/>
<evidence type="ECO:0000313" key="3">
    <source>
        <dbReference type="Proteomes" id="UP000051790"/>
    </source>
</evidence>
<dbReference type="RefSeq" id="WP_056964453.1">
    <property type="nucleotide sequence ID" value="NZ_AZEU01000222.1"/>
</dbReference>
<comment type="caution">
    <text evidence="2">The sequence shown here is derived from an EMBL/GenBank/DDBJ whole genome shotgun (WGS) entry which is preliminary data.</text>
</comment>
<dbReference type="InterPro" id="IPR036812">
    <property type="entry name" value="NAD(P)_OxRdtase_dom_sf"/>
</dbReference>
<dbReference type="InterPro" id="IPR050523">
    <property type="entry name" value="AKR_Detox_Biosynth"/>
</dbReference>
<evidence type="ECO:0000259" key="1">
    <source>
        <dbReference type="Pfam" id="PF00248"/>
    </source>
</evidence>
<proteinExistence type="predicted"/>